<comment type="caution">
    <text evidence="4">The sequence shown here is derived from an EMBL/GenBank/DDBJ whole genome shotgun (WGS) entry which is preliminary data.</text>
</comment>
<proteinExistence type="inferred from homology"/>
<keyword evidence="2" id="KW-0560">Oxidoreductase</keyword>
<gene>
    <name evidence="4" type="ORF">DUNSADRAFT_16483</name>
</gene>
<dbReference type="Gene3D" id="1.10.630.10">
    <property type="entry name" value="Cytochrome P450"/>
    <property type="match status" value="3"/>
</dbReference>
<dbReference type="InterPro" id="IPR036396">
    <property type="entry name" value="Cyt_P450_sf"/>
</dbReference>
<dbReference type="SUPFAM" id="SSF48264">
    <property type="entry name" value="Cytochrome P450"/>
    <property type="match status" value="1"/>
</dbReference>
<dbReference type="PANTHER" id="PTHR24291">
    <property type="entry name" value="CYTOCHROME P450 FAMILY 4"/>
    <property type="match status" value="1"/>
</dbReference>
<dbReference type="PRINTS" id="PR00385">
    <property type="entry name" value="P450"/>
</dbReference>
<dbReference type="InterPro" id="IPR002401">
    <property type="entry name" value="Cyt_P450_E_grp-I"/>
</dbReference>
<evidence type="ECO:0000313" key="5">
    <source>
        <dbReference type="Proteomes" id="UP000815325"/>
    </source>
</evidence>
<accession>A0ABQ7G3I1</accession>
<dbReference type="PANTHER" id="PTHR24291:SF171">
    <property type="entry name" value="PROTEIN LUTEIN DEFICIENT 5, CHLOROPLASTIC"/>
    <property type="match status" value="1"/>
</dbReference>
<evidence type="ECO:0000256" key="2">
    <source>
        <dbReference type="RuleBase" id="RU000461"/>
    </source>
</evidence>
<organism evidence="4 5">
    <name type="scientific">Dunaliella salina</name>
    <name type="common">Green alga</name>
    <name type="synonym">Protococcus salinus</name>
    <dbReference type="NCBI Taxonomy" id="3046"/>
    <lineage>
        <taxon>Eukaryota</taxon>
        <taxon>Viridiplantae</taxon>
        <taxon>Chlorophyta</taxon>
        <taxon>core chlorophytes</taxon>
        <taxon>Chlorophyceae</taxon>
        <taxon>CS clade</taxon>
        <taxon>Chlamydomonadales</taxon>
        <taxon>Dunaliellaceae</taxon>
        <taxon>Dunaliella</taxon>
    </lineage>
</organism>
<keyword evidence="2" id="KW-0479">Metal-binding</keyword>
<protein>
    <submittedName>
        <fullName evidence="4">Cytochrome P450</fullName>
    </submittedName>
</protein>
<dbReference type="InterPro" id="IPR017972">
    <property type="entry name" value="Cyt_P450_CS"/>
</dbReference>
<evidence type="ECO:0000256" key="3">
    <source>
        <dbReference type="SAM" id="MobiDB-lite"/>
    </source>
</evidence>
<keyword evidence="2" id="KW-0349">Heme</keyword>
<dbReference type="Pfam" id="PF00067">
    <property type="entry name" value="p450"/>
    <property type="match status" value="3"/>
</dbReference>
<evidence type="ECO:0000256" key="1">
    <source>
        <dbReference type="ARBA" id="ARBA00010617"/>
    </source>
</evidence>
<sequence>MPVARGDIREIVDSPVFVPLYNLYLVYGKIFKLSFGPKNFVIISDPDYARQILTTNSAKYSKGLLSEILDFVMGKGLIPADGEIWKIRRRTIVPAIHKCVMALLRAVEWDQRKYLVSMVDMFGDCTLHGCDNLDVLDASRREDAVLLHALVQAAREGKSVNMENFFSRLTLDIIGKAVFNYDFDSLTHDDPVIEAVYTVLAEAEHRSTAPLAYWELPGATQIIPRQRRCVQALQHALELHVVVVSRVSAAFIALNSHRFAVMAAISKRYRSLSSQDPGTMLCFIFCIHAQTLNNTLDDLIARSKKLGCHSTDSEFVQLWWFCKRAHGASHWRTLTCKEYLHQLLEKKVQDSLRLTTQVEEEDEEFVEEFLSEADPSILHFLIAAGEQITSKQLRDDLMTMLVAGHETTAALLTWTLYQLAGNPQIAGRVRQELESYFEGYMTLNHGESCGFGPLNGVIPNEVTSNFAYLPFGGGKRKCIGDQFALLESIAALAMLCRRYEFRLAPDAPPVRMTTGATIHTTQGLYMSVTPREVPPSLGRPPATFSGPTETKKAGTMQTPVPALASNGDMPGNNGNGSTVGAGLTAGAARP</sequence>
<dbReference type="PRINTS" id="PR00463">
    <property type="entry name" value="EP450I"/>
</dbReference>
<reference evidence="4" key="1">
    <citation type="submission" date="2017-08" db="EMBL/GenBank/DDBJ databases">
        <authorList>
            <person name="Polle J.E."/>
            <person name="Barry K."/>
            <person name="Cushman J."/>
            <person name="Schmutz J."/>
            <person name="Tran D."/>
            <person name="Hathwaick L.T."/>
            <person name="Yim W.C."/>
            <person name="Jenkins J."/>
            <person name="Mckie-Krisberg Z.M."/>
            <person name="Prochnik S."/>
            <person name="Lindquist E."/>
            <person name="Dockter R.B."/>
            <person name="Adam C."/>
            <person name="Molina H."/>
            <person name="Bunkerborg J."/>
            <person name="Jin E."/>
            <person name="Buchheim M."/>
            <person name="Magnuson J."/>
        </authorList>
    </citation>
    <scope>NUCLEOTIDE SEQUENCE</scope>
    <source>
        <strain evidence="4">CCAP 19/18</strain>
    </source>
</reference>
<keyword evidence="5" id="KW-1185">Reference proteome</keyword>
<feature type="region of interest" description="Disordered" evidence="3">
    <location>
        <begin position="533"/>
        <end position="590"/>
    </location>
</feature>
<dbReference type="InterPro" id="IPR001128">
    <property type="entry name" value="Cyt_P450"/>
</dbReference>
<comment type="similarity">
    <text evidence="1 2">Belongs to the cytochrome P450 family.</text>
</comment>
<dbReference type="EMBL" id="MU070195">
    <property type="protein sequence ID" value="KAF5829169.1"/>
    <property type="molecule type" value="Genomic_DNA"/>
</dbReference>
<keyword evidence="2" id="KW-0503">Monooxygenase</keyword>
<dbReference type="PROSITE" id="PS00086">
    <property type="entry name" value="CYTOCHROME_P450"/>
    <property type="match status" value="1"/>
</dbReference>
<dbReference type="InterPro" id="IPR050196">
    <property type="entry name" value="Cytochrome_P450_Monoox"/>
</dbReference>
<evidence type="ECO:0000313" key="4">
    <source>
        <dbReference type="EMBL" id="KAF5829169.1"/>
    </source>
</evidence>
<keyword evidence="2" id="KW-0408">Iron</keyword>
<dbReference type="Proteomes" id="UP000815325">
    <property type="component" value="Unassembled WGS sequence"/>
</dbReference>
<name>A0ABQ7G3I1_DUNSA</name>